<proteinExistence type="inferred from homology"/>
<comment type="catalytic activity">
    <reaction evidence="6">
        <text>3-phosphoshikimate + phosphoenolpyruvate = 5-O-(1-carboxyvinyl)-3-phosphoshikimate + phosphate</text>
        <dbReference type="Rhea" id="RHEA:21256"/>
        <dbReference type="ChEBI" id="CHEBI:43474"/>
        <dbReference type="ChEBI" id="CHEBI:57701"/>
        <dbReference type="ChEBI" id="CHEBI:58702"/>
        <dbReference type="ChEBI" id="CHEBI:145989"/>
        <dbReference type="EC" id="2.5.1.19"/>
    </reaction>
    <physiologicalReaction direction="left-to-right" evidence="6">
        <dbReference type="Rhea" id="RHEA:21257"/>
    </physiologicalReaction>
</comment>
<keyword evidence="4 7" id="KW-0808">Transferase</keyword>
<comment type="subcellular location">
    <subcellularLocation>
        <location evidence="7">Cytoplasm</location>
    </subcellularLocation>
</comment>
<feature type="binding site" evidence="7">
    <location>
        <position position="37"/>
    </location>
    <ligand>
        <name>phosphoenolpyruvate</name>
        <dbReference type="ChEBI" id="CHEBI:58702"/>
    </ligand>
</feature>
<comment type="caution">
    <text evidence="10">The sequence shown here is derived from an EMBL/GenBank/DDBJ whole genome shotgun (WGS) entry which is preliminary data.</text>
</comment>
<feature type="binding site" evidence="7">
    <location>
        <position position="463"/>
    </location>
    <ligand>
        <name>phosphoenolpyruvate</name>
        <dbReference type="ChEBI" id="CHEBI:58702"/>
    </ligand>
</feature>
<reference evidence="10 11" key="1">
    <citation type="submission" date="2020-08" db="EMBL/GenBank/DDBJ databases">
        <title>Sequencing the genomes of 1000 actinobacteria strains.</title>
        <authorList>
            <person name="Klenk H.-P."/>
        </authorList>
    </citation>
    <scope>NUCLEOTIDE SEQUENCE [LARGE SCALE GENOMIC DNA]</scope>
    <source>
        <strain evidence="10 11">DSM 23974</strain>
    </source>
</reference>
<keyword evidence="11" id="KW-1185">Reference proteome</keyword>
<dbReference type="GO" id="GO:0009423">
    <property type="term" value="P:chorismate biosynthetic process"/>
    <property type="evidence" value="ECO:0007669"/>
    <property type="project" value="UniProtKB-UniRule"/>
</dbReference>
<dbReference type="RefSeq" id="WP_343059266.1">
    <property type="nucleotide sequence ID" value="NZ_JACHNA010000001.1"/>
</dbReference>
<dbReference type="GO" id="GO:0005737">
    <property type="term" value="C:cytoplasm"/>
    <property type="evidence" value="ECO:0007669"/>
    <property type="project" value="UniProtKB-SubCell"/>
</dbReference>
<dbReference type="InterPro" id="IPR006264">
    <property type="entry name" value="EPSP_synthase"/>
</dbReference>
<comment type="subunit">
    <text evidence="7">Monomer.</text>
</comment>
<organism evidence="10 11">
    <name type="scientific">Micrococcus cohnii</name>
    <dbReference type="NCBI Taxonomy" id="993416"/>
    <lineage>
        <taxon>Bacteria</taxon>
        <taxon>Bacillati</taxon>
        <taxon>Actinomycetota</taxon>
        <taxon>Actinomycetes</taxon>
        <taxon>Micrococcales</taxon>
        <taxon>Micrococcaceae</taxon>
        <taxon>Micrococcus</taxon>
    </lineage>
</organism>
<protein>
    <recommendedName>
        <fullName evidence="7">3-phosphoshikimate 1-carboxyvinyltransferase</fullName>
        <ecNumber evidence="7">2.5.1.19</ecNumber>
    </recommendedName>
    <alternativeName>
        <fullName evidence="7">5-enolpyruvylshikimate-3-phosphate synthase</fullName>
        <shortName evidence="7">EPSP synthase</shortName>
        <shortName evidence="7">EPSPS</shortName>
    </alternativeName>
</protein>
<feature type="binding site" evidence="7">
    <location>
        <position position="138"/>
    </location>
    <ligand>
        <name>phosphoenolpyruvate</name>
        <dbReference type="ChEBI" id="CHEBI:58702"/>
    </ligand>
</feature>
<feature type="binding site" evidence="7">
    <location>
        <position position="438"/>
    </location>
    <ligand>
        <name>phosphoenolpyruvate</name>
        <dbReference type="ChEBI" id="CHEBI:58702"/>
    </ligand>
</feature>
<dbReference type="UniPathway" id="UPA00053">
    <property type="reaction ID" value="UER00089"/>
</dbReference>
<feature type="binding site" evidence="7">
    <location>
        <position position="190"/>
    </location>
    <ligand>
        <name>3-phosphoshikimate</name>
        <dbReference type="ChEBI" id="CHEBI:145989"/>
    </ligand>
</feature>
<feature type="binding site" evidence="7">
    <location>
        <position position="191"/>
    </location>
    <ligand>
        <name>phosphoenolpyruvate</name>
        <dbReference type="ChEBI" id="CHEBI:58702"/>
    </ligand>
</feature>
<feature type="binding site" evidence="7">
    <location>
        <position position="393"/>
    </location>
    <ligand>
        <name>phosphoenolpyruvate</name>
        <dbReference type="ChEBI" id="CHEBI:58702"/>
    </ligand>
</feature>
<feature type="region of interest" description="Disordered" evidence="8">
    <location>
        <begin position="254"/>
        <end position="276"/>
    </location>
</feature>
<keyword evidence="3 7" id="KW-0028">Amino-acid biosynthesis</keyword>
<evidence type="ECO:0000313" key="11">
    <source>
        <dbReference type="Proteomes" id="UP000540191"/>
    </source>
</evidence>
<dbReference type="InterPro" id="IPR013792">
    <property type="entry name" value="RNA3'P_cycl/enolpyr_Trfase_a/b"/>
</dbReference>
<evidence type="ECO:0000256" key="7">
    <source>
        <dbReference type="HAMAP-Rule" id="MF_00210"/>
    </source>
</evidence>
<feature type="binding site" evidence="7">
    <location>
        <position position="218"/>
    </location>
    <ligand>
        <name>3-phosphoshikimate</name>
        <dbReference type="ChEBI" id="CHEBI:145989"/>
    </ligand>
</feature>
<dbReference type="SUPFAM" id="SSF55205">
    <property type="entry name" value="EPT/RTPC-like"/>
    <property type="match status" value="1"/>
</dbReference>
<dbReference type="EMBL" id="JACHNA010000001">
    <property type="protein sequence ID" value="MBB4734910.1"/>
    <property type="molecule type" value="Genomic_DNA"/>
</dbReference>
<dbReference type="EC" id="2.5.1.19" evidence="7"/>
<evidence type="ECO:0000256" key="5">
    <source>
        <dbReference type="ARBA" id="ARBA00023141"/>
    </source>
</evidence>
<evidence type="ECO:0000256" key="8">
    <source>
        <dbReference type="SAM" id="MobiDB-lite"/>
    </source>
</evidence>
<dbReference type="AlphaFoldDB" id="A0A7W7M2E4"/>
<feature type="binding site" evidence="7">
    <location>
        <position position="189"/>
    </location>
    <ligand>
        <name>3-phosphoshikimate</name>
        <dbReference type="ChEBI" id="CHEBI:145989"/>
    </ligand>
</feature>
<dbReference type="GO" id="GO:0009073">
    <property type="term" value="P:aromatic amino acid family biosynthetic process"/>
    <property type="evidence" value="ECO:0007669"/>
    <property type="project" value="UniProtKB-KW"/>
</dbReference>
<feature type="domain" description="Enolpyruvate transferase" evidence="9">
    <location>
        <begin position="22"/>
        <end position="470"/>
    </location>
</feature>
<dbReference type="Gene3D" id="3.65.10.10">
    <property type="entry name" value="Enolpyruvate transferase domain"/>
    <property type="match status" value="2"/>
</dbReference>
<dbReference type="PIRSF" id="PIRSF000505">
    <property type="entry name" value="EPSPS"/>
    <property type="match status" value="1"/>
</dbReference>
<keyword evidence="5 7" id="KW-0057">Aromatic amino acid biosynthesis</keyword>
<evidence type="ECO:0000256" key="2">
    <source>
        <dbReference type="ARBA" id="ARBA00009948"/>
    </source>
</evidence>
<comment type="similarity">
    <text evidence="2 7">Belongs to the EPSP synthase family.</text>
</comment>
<dbReference type="Proteomes" id="UP000540191">
    <property type="component" value="Unassembled WGS sequence"/>
</dbReference>
<dbReference type="InterPro" id="IPR023193">
    <property type="entry name" value="EPSP_synthase_CS"/>
</dbReference>
<comment type="pathway">
    <text evidence="1 7">Metabolic intermediate biosynthesis; chorismate biosynthesis; chorismate from D-erythrose 4-phosphate and phosphoenolpyruvate: step 6/7.</text>
</comment>
<feature type="binding site" evidence="7">
    <location>
        <position position="42"/>
    </location>
    <ligand>
        <name>3-phosphoshikimate</name>
        <dbReference type="ChEBI" id="CHEBI:145989"/>
    </ligand>
</feature>
<feature type="binding site" evidence="7">
    <location>
        <position position="191"/>
    </location>
    <ligand>
        <name>3-phosphoshikimate</name>
        <dbReference type="ChEBI" id="CHEBI:145989"/>
    </ligand>
</feature>
<evidence type="ECO:0000256" key="1">
    <source>
        <dbReference type="ARBA" id="ARBA00004811"/>
    </source>
</evidence>
<dbReference type="InterPro" id="IPR036968">
    <property type="entry name" value="Enolpyruvate_Tfrase_sf"/>
</dbReference>
<dbReference type="PANTHER" id="PTHR21090:SF5">
    <property type="entry name" value="PENTAFUNCTIONAL AROM POLYPEPTIDE"/>
    <property type="match status" value="1"/>
</dbReference>
<dbReference type="PANTHER" id="PTHR21090">
    <property type="entry name" value="AROM/DEHYDROQUINATE SYNTHASE"/>
    <property type="match status" value="1"/>
</dbReference>
<dbReference type="GO" id="GO:0003866">
    <property type="term" value="F:3-phosphoshikimate 1-carboxyvinyltransferase activity"/>
    <property type="evidence" value="ECO:0007669"/>
    <property type="project" value="UniProtKB-UniRule"/>
</dbReference>
<evidence type="ECO:0000256" key="4">
    <source>
        <dbReference type="ARBA" id="ARBA00022679"/>
    </source>
</evidence>
<evidence type="ECO:0000313" key="10">
    <source>
        <dbReference type="EMBL" id="MBB4734910.1"/>
    </source>
</evidence>
<comment type="caution">
    <text evidence="7">Lacks conserved residue(s) required for the propagation of feature annotation.</text>
</comment>
<dbReference type="PROSITE" id="PS00885">
    <property type="entry name" value="EPSP_SYNTHASE_2"/>
    <property type="match status" value="1"/>
</dbReference>
<keyword evidence="7" id="KW-0963">Cytoplasm</keyword>
<name>A0A7W7M2E4_9MICC</name>
<evidence type="ECO:0000259" key="9">
    <source>
        <dbReference type="Pfam" id="PF00275"/>
    </source>
</evidence>
<gene>
    <name evidence="7" type="primary">aroA</name>
    <name evidence="10" type="ORF">HDA30_000418</name>
</gene>
<dbReference type="GO" id="GO:0008652">
    <property type="term" value="P:amino acid biosynthetic process"/>
    <property type="evidence" value="ECO:0007669"/>
    <property type="project" value="UniProtKB-KW"/>
</dbReference>
<evidence type="ECO:0000256" key="6">
    <source>
        <dbReference type="ARBA" id="ARBA00044633"/>
    </source>
</evidence>
<evidence type="ECO:0000256" key="3">
    <source>
        <dbReference type="ARBA" id="ARBA00022605"/>
    </source>
</evidence>
<dbReference type="InterPro" id="IPR001986">
    <property type="entry name" value="Enolpyruvate_Tfrase_dom"/>
</dbReference>
<dbReference type="NCBIfam" id="TIGR01356">
    <property type="entry name" value="aroA"/>
    <property type="match status" value="1"/>
</dbReference>
<feature type="binding site" evidence="7">
    <location>
        <position position="38"/>
    </location>
    <ligand>
        <name>3-phosphoshikimate</name>
        <dbReference type="ChEBI" id="CHEBI:145989"/>
    </ligand>
</feature>
<comment type="function">
    <text evidence="7">Catalyzes the transfer of the enolpyruvyl moiety of phosphoenolpyruvate (PEP) to the 5-hydroxyl of shikimate-3-phosphate (S3P) to produce enolpyruvyl shikimate-3-phosphate and inorganic phosphate.</text>
</comment>
<feature type="binding site" evidence="7">
    <location>
        <position position="389"/>
    </location>
    <ligand>
        <name>3-phosphoshikimate</name>
        <dbReference type="ChEBI" id="CHEBI:145989"/>
    </ligand>
</feature>
<feature type="binding site" evidence="7">
    <location>
        <position position="362"/>
    </location>
    <ligand>
        <name>3-phosphoshikimate</name>
        <dbReference type="ChEBI" id="CHEBI:145989"/>
    </ligand>
</feature>
<dbReference type="Pfam" id="PF00275">
    <property type="entry name" value="EPSP_synthase"/>
    <property type="match status" value="1"/>
</dbReference>
<sequence>MPENHSAVAVGGTLPDPWPAPTAPGRVVGSVRVPGSKSLTNRHLVLAALTDGPTVLRGALRSRDADLMRAALETLGARFAELTDGALRVHGLPVGAPLPHEVHIDCGLAGTVMRFVPFVAALRPGVVHIDGDPEARARPMGATVSALRQLGVQVAELGEPGRLPLTLVVPHRDASATGPAEVAIDASASSQFLSGALLSGWRLPGGLTLRHTGARVPSPEHVAMTVRLLAEHGITTTQPDGQTWRLCCTAAARPVESGSTTARPPGSDGAEQPGERVIEPDLSNAGVFLAAAAVTGGRVSVPNWPSATTQIGARWPAILEAFGARVEHTVTDATGVLTVHGPVDAAGRPRLRGAGELADTAELAPTVAALALLAEGPTSLTGIGHLRGHETDRLAALAAEAARFGVSVREGADRLDFPGTRVSGAPRPATAQTYRDHRMATFAAILGLAVPGTHVVDVGTTAKTMPDFPARWTRLVDPTPPTTKEPRR</sequence>
<feature type="active site" description="Proton acceptor" evidence="7">
    <location>
        <position position="362"/>
    </location>
</feature>
<feature type="binding site" evidence="7">
    <location>
        <position position="37"/>
    </location>
    <ligand>
        <name>3-phosphoshikimate</name>
        <dbReference type="ChEBI" id="CHEBI:145989"/>
    </ligand>
</feature>
<feature type="region of interest" description="Disordered" evidence="8">
    <location>
        <begin position="1"/>
        <end position="21"/>
    </location>
</feature>
<dbReference type="HAMAP" id="MF_00210">
    <property type="entry name" value="EPSP_synth"/>
    <property type="match status" value="1"/>
</dbReference>
<accession>A0A7W7M2E4</accession>
<feature type="binding site" evidence="7">
    <location>
        <position position="110"/>
    </location>
    <ligand>
        <name>phosphoenolpyruvate</name>
        <dbReference type="ChEBI" id="CHEBI:58702"/>
    </ligand>
</feature>